<dbReference type="GO" id="GO:0022857">
    <property type="term" value="F:transmembrane transporter activity"/>
    <property type="evidence" value="ECO:0007669"/>
    <property type="project" value="InterPro"/>
</dbReference>
<dbReference type="GO" id="GO:0016020">
    <property type="term" value="C:membrane"/>
    <property type="evidence" value="ECO:0007669"/>
    <property type="project" value="UniProtKB-SubCell"/>
</dbReference>
<evidence type="ECO:0000256" key="5">
    <source>
        <dbReference type="ARBA" id="ARBA00023136"/>
    </source>
</evidence>
<feature type="transmembrane region" description="Helical" evidence="6">
    <location>
        <begin position="136"/>
        <end position="158"/>
    </location>
</feature>
<keyword evidence="3 6" id="KW-0812">Transmembrane</keyword>
<comment type="subcellular location">
    <subcellularLocation>
        <location evidence="1">Membrane</location>
        <topology evidence="1">Multi-pass membrane protein</topology>
    </subcellularLocation>
</comment>
<organism evidence="8 9">
    <name type="scientific">Methanobrevibacter millerae</name>
    <dbReference type="NCBI Taxonomy" id="230361"/>
    <lineage>
        <taxon>Archaea</taxon>
        <taxon>Methanobacteriati</taxon>
        <taxon>Methanobacteriota</taxon>
        <taxon>Methanomada group</taxon>
        <taxon>Methanobacteria</taxon>
        <taxon>Methanobacteriales</taxon>
        <taxon>Methanobacteriaceae</taxon>
        <taxon>Methanobrevibacter</taxon>
    </lineage>
</organism>
<evidence type="ECO:0000256" key="1">
    <source>
        <dbReference type="ARBA" id="ARBA00004141"/>
    </source>
</evidence>
<evidence type="ECO:0000256" key="3">
    <source>
        <dbReference type="ARBA" id="ARBA00022692"/>
    </source>
</evidence>
<feature type="transmembrane region" description="Helical" evidence="6">
    <location>
        <begin position="164"/>
        <end position="183"/>
    </location>
</feature>
<name>A0A8T3VHR9_9EURY</name>
<dbReference type="PANTHER" id="PTHR42718:SF9">
    <property type="entry name" value="MAJOR FACILITATOR SUPERFAMILY MULTIDRUG TRANSPORTER MFSC"/>
    <property type="match status" value="1"/>
</dbReference>
<evidence type="ECO:0000256" key="2">
    <source>
        <dbReference type="ARBA" id="ARBA00022448"/>
    </source>
</evidence>
<dbReference type="SUPFAM" id="SSF103473">
    <property type="entry name" value="MFS general substrate transporter"/>
    <property type="match status" value="1"/>
</dbReference>
<dbReference type="InterPro" id="IPR036259">
    <property type="entry name" value="MFS_trans_sf"/>
</dbReference>
<feature type="transmembrane region" description="Helical" evidence="6">
    <location>
        <begin position="9"/>
        <end position="33"/>
    </location>
</feature>
<feature type="transmembrane region" description="Helical" evidence="6">
    <location>
        <begin position="195"/>
        <end position="214"/>
    </location>
</feature>
<accession>A0A8T3VHR9</accession>
<keyword evidence="5 6" id="KW-0472">Membrane</keyword>
<comment type="caution">
    <text evidence="8">The sequence shown here is derived from an EMBL/GenBank/DDBJ whole genome shotgun (WGS) entry which is preliminary data.</text>
</comment>
<evidence type="ECO:0000256" key="4">
    <source>
        <dbReference type="ARBA" id="ARBA00022989"/>
    </source>
</evidence>
<feature type="transmembrane region" description="Helical" evidence="6">
    <location>
        <begin position="45"/>
        <end position="64"/>
    </location>
</feature>
<protein>
    <submittedName>
        <fullName evidence="8">MFS transporter</fullName>
    </submittedName>
</protein>
<feature type="domain" description="Major facilitator superfamily (MFS) profile" evidence="7">
    <location>
        <begin position="10"/>
        <end position="452"/>
    </location>
</feature>
<feature type="transmembrane region" description="Helical" evidence="6">
    <location>
        <begin position="220"/>
        <end position="238"/>
    </location>
</feature>
<proteinExistence type="predicted"/>
<dbReference type="Proteomes" id="UP000713479">
    <property type="component" value="Unassembled WGS sequence"/>
</dbReference>
<dbReference type="Pfam" id="PF07690">
    <property type="entry name" value="MFS_1"/>
    <property type="match status" value="1"/>
</dbReference>
<feature type="transmembrane region" description="Helical" evidence="6">
    <location>
        <begin position="101"/>
        <end position="124"/>
    </location>
</feature>
<dbReference type="InterPro" id="IPR011701">
    <property type="entry name" value="MFS"/>
</dbReference>
<feature type="transmembrane region" description="Helical" evidence="6">
    <location>
        <begin position="290"/>
        <end position="310"/>
    </location>
</feature>
<dbReference type="EMBL" id="SUTF01000003">
    <property type="protein sequence ID" value="MBE6510127.1"/>
    <property type="molecule type" value="Genomic_DNA"/>
</dbReference>
<evidence type="ECO:0000313" key="9">
    <source>
        <dbReference type="Proteomes" id="UP000713479"/>
    </source>
</evidence>
<dbReference type="Gene3D" id="1.20.1250.20">
    <property type="entry name" value="MFS general substrate transporter like domains"/>
    <property type="match status" value="2"/>
</dbReference>
<feature type="transmembrane region" description="Helical" evidence="6">
    <location>
        <begin position="322"/>
        <end position="339"/>
    </location>
</feature>
<dbReference type="PANTHER" id="PTHR42718">
    <property type="entry name" value="MAJOR FACILITATOR SUPERFAMILY MULTIDRUG TRANSPORTER MFSC"/>
    <property type="match status" value="1"/>
</dbReference>
<feature type="transmembrane region" description="Helical" evidence="6">
    <location>
        <begin position="345"/>
        <end position="365"/>
    </location>
</feature>
<feature type="transmembrane region" description="Helical" evidence="6">
    <location>
        <begin position="76"/>
        <end position="95"/>
    </location>
</feature>
<keyword evidence="2" id="KW-0813">Transport</keyword>
<evidence type="ECO:0000256" key="6">
    <source>
        <dbReference type="SAM" id="Phobius"/>
    </source>
</evidence>
<dbReference type="PRINTS" id="PR01036">
    <property type="entry name" value="TCRTETB"/>
</dbReference>
<gene>
    <name evidence="8" type="ORF">E7Z74_02485</name>
</gene>
<evidence type="ECO:0000313" key="8">
    <source>
        <dbReference type="EMBL" id="MBE6510127.1"/>
    </source>
</evidence>
<sequence>MDKVKEDKLVIILGCLVLFCIQILGNMVTLAIPSISQDFHMNVDLTNAVSLIYLVLVISLVLPLAKIISKYGVGKFLKIGISLGIISLIVCAISPNSTIFLIGRAFQGISSALICCSINLILYLQLSGEDFGKSIGIVLSAGYVGLALSYLFAGIITYYLSWRILFLSLMLLYIVAFFILMKLDKEWFLKKDISIDYRDSIIYSILMILFVGFMSNLDFGGIYILPICLVLLIIFVWLEKNIEYPLYNIKLLKNPDYIVGNFSSFVVFFTTFIVMYVLNFYLQYALDYNSYMTGLFLLPAAIVMIIFAYIAGKLTVKYDLRLLSVVGCIILIIAGYIIFKMDFIPIYQIFIGCIVLGIGEGFFLASNNKQVGQTIDSENFIDSSSFLFTNRELGKTISLSIYFVVAGLMLGSDSSFDDAVLKLIMTGETMMEISIVLLITAIILLFVMWLRKKYIKA</sequence>
<feature type="transmembrane region" description="Helical" evidence="6">
    <location>
        <begin position="393"/>
        <end position="410"/>
    </location>
</feature>
<reference evidence="8" key="1">
    <citation type="submission" date="2019-04" db="EMBL/GenBank/DDBJ databases">
        <title>Evolution of Biomass-Degrading Anaerobic Consortia Revealed by Metagenomics.</title>
        <authorList>
            <person name="Peng X."/>
        </authorList>
    </citation>
    <scope>NUCLEOTIDE SEQUENCE</scope>
    <source>
        <strain evidence="8">SIG13</strain>
    </source>
</reference>
<dbReference type="PROSITE" id="PS50850">
    <property type="entry name" value="MFS"/>
    <property type="match status" value="1"/>
</dbReference>
<dbReference type="InterPro" id="IPR020846">
    <property type="entry name" value="MFS_dom"/>
</dbReference>
<dbReference type="AlphaFoldDB" id="A0A8T3VHR9"/>
<keyword evidence="4 6" id="KW-1133">Transmembrane helix</keyword>
<evidence type="ECO:0000259" key="7">
    <source>
        <dbReference type="PROSITE" id="PS50850"/>
    </source>
</evidence>
<feature type="transmembrane region" description="Helical" evidence="6">
    <location>
        <begin position="430"/>
        <end position="450"/>
    </location>
</feature>
<feature type="transmembrane region" description="Helical" evidence="6">
    <location>
        <begin position="258"/>
        <end position="278"/>
    </location>
</feature>